<feature type="binding site" evidence="7">
    <location>
        <begin position="159"/>
        <end position="160"/>
    </location>
    <ligand>
        <name>UDP-N-acetyl-alpha-D-muramoyl-L-alanyl-D-glutamate</name>
        <dbReference type="ChEBI" id="CHEBI:83900"/>
    </ligand>
</feature>
<dbReference type="EMBL" id="BAQD01000001">
    <property type="protein sequence ID" value="GBQ04533.1"/>
    <property type="molecule type" value="Genomic_DNA"/>
</dbReference>
<evidence type="ECO:0000313" key="13">
    <source>
        <dbReference type="Proteomes" id="UP001062901"/>
    </source>
</evidence>
<dbReference type="Gene3D" id="3.90.190.20">
    <property type="entry name" value="Mur ligase, C-terminal domain"/>
    <property type="match status" value="1"/>
</dbReference>
<gene>
    <name evidence="7" type="primary">murE</name>
    <name evidence="12" type="ORF">AA15669_0021</name>
</gene>
<comment type="function">
    <text evidence="7">Catalyzes the addition of meso-diaminopimelic acid to the nucleotide precursor UDP-N-acetylmuramoyl-L-alanyl-D-glutamate (UMAG) in the biosynthesis of bacterial cell-wall peptidoglycan.</text>
</comment>
<comment type="similarity">
    <text evidence="1 7">Belongs to the MurCDEF family. MurE subfamily.</text>
</comment>
<feature type="binding site" evidence="7">
    <location>
        <begin position="116"/>
        <end position="122"/>
    </location>
    <ligand>
        <name>ATP</name>
        <dbReference type="ChEBI" id="CHEBI:30616"/>
    </ligand>
</feature>
<dbReference type="PANTHER" id="PTHR23135:SF4">
    <property type="entry name" value="UDP-N-ACETYLMURAMOYL-L-ALANYL-D-GLUTAMATE--2,6-DIAMINOPIMELATE LIGASE MURE HOMOLOG, CHLOROPLASTIC"/>
    <property type="match status" value="1"/>
</dbReference>
<evidence type="ECO:0000256" key="4">
    <source>
        <dbReference type="ARBA" id="ARBA00022984"/>
    </source>
</evidence>
<keyword evidence="7 12" id="KW-0436">Ligase</keyword>
<comment type="subcellular location">
    <subcellularLocation>
        <location evidence="7 8">Cytoplasm</location>
    </subcellularLocation>
</comment>
<feature type="binding site" evidence="7">
    <location>
        <position position="469"/>
    </location>
    <ligand>
        <name>meso-2,6-diaminopimelate</name>
        <dbReference type="ChEBI" id="CHEBI:57791"/>
    </ligand>
</feature>
<dbReference type="SUPFAM" id="SSF53244">
    <property type="entry name" value="MurD-like peptide ligases, peptide-binding domain"/>
    <property type="match status" value="1"/>
</dbReference>
<dbReference type="InterPro" id="IPR013221">
    <property type="entry name" value="Mur_ligase_cen"/>
</dbReference>
<organism evidence="12 13">
    <name type="scientific">Saccharibacter floricola DSM 15669</name>
    <dbReference type="NCBI Taxonomy" id="1123227"/>
    <lineage>
        <taxon>Bacteria</taxon>
        <taxon>Pseudomonadati</taxon>
        <taxon>Pseudomonadota</taxon>
        <taxon>Alphaproteobacteria</taxon>
        <taxon>Acetobacterales</taxon>
        <taxon>Acetobacteraceae</taxon>
        <taxon>Saccharibacter</taxon>
    </lineage>
</organism>
<dbReference type="NCBIfam" id="NF001124">
    <property type="entry name" value="PRK00139.1-2"/>
    <property type="match status" value="1"/>
</dbReference>
<evidence type="ECO:0000259" key="11">
    <source>
        <dbReference type="Pfam" id="PF08245"/>
    </source>
</evidence>
<feature type="domain" description="Mur ligase N-terminal catalytic" evidence="9">
    <location>
        <begin position="21"/>
        <end position="101"/>
    </location>
</feature>
<dbReference type="Pfam" id="PF01225">
    <property type="entry name" value="Mur_ligase"/>
    <property type="match status" value="1"/>
</dbReference>
<feature type="short sequence motif" description="Meso-diaminopimelate recognition motif" evidence="7">
    <location>
        <begin position="417"/>
        <end position="420"/>
    </location>
</feature>
<feature type="binding site" evidence="7">
    <location>
        <position position="393"/>
    </location>
    <ligand>
        <name>meso-2,6-diaminopimelate</name>
        <dbReference type="ChEBI" id="CHEBI:57791"/>
    </ligand>
</feature>
<dbReference type="InterPro" id="IPR000713">
    <property type="entry name" value="Mur_ligase_N"/>
</dbReference>
<comment type="caution">
    <text evidence="12">The sequence shown here is derived from an EMBL/GenBank/DDBJ whole genome shotgun (WGS) entry which is preliminary data.</text>
</comment>
<evidence type="ECO:0000256" key="7">
    <source>
        <dbReference type="HAMAP-Rule" id="MF_00208"/>
    </source>
</evidence>
<evidence type="ECO:0000256" key="8">
    <source>
        <dbReference type="RuleBase" id="RU004135"/>
    </source>
</evidence>
<feature type="binding site" evidence="7">
    <location>
        <position position="29"/>
    </location>
    <ligand>
        <name>UDP-N-acetyl-alpha-D-muramoyl-L-alanyl-D-glutamate</name>
        <dbReference type="ChEBI" id="CHEBI:83900"/>
    </ligand>
</feature>
<proteinExistence type="inferred from homology"/>
<feature type="domain" description="Mur ligase central" evidence="11">
    <location>
        <begin position="114"/>
        <end position="320"/>
    </location>
</feature>
<dbReference type="InterPro" id="IPR036615">
    <property type="entry name" value="Mur_ligase_C_dom_sf"/>
</dbReference>
<feature type="domain" description="Mur ligase C-terminal" evidence="10">
    <location>
        <begin position="343"/>
        <end position="467"/>
    </location>
</feature>
<feature type="binding site" evidence="7">
    <location>
        <begin position="417"/>
        <end position="420"/>
    </location>
    <ligand>
        <name>meso-2,6-diaminopimelate</name>
        <dbReference type="ChEBI" id="CHEBI:57791"/>
    </ligand>
</feature>
<dbReference type="EC" id="6.3.2.13" evidence="7"/>
<evidence type="ECO:0000256" key="2">
    <source>
        <dbReference type="ARBA" id="ARBA00022618"/>
    </source>
</evidence>
<dbReference type="GO" id="GO:0016874">
    <property type="term" value="F:ligase activity"/>
    <property type="evidence" value="ECO:0007669"/>
    <property type="project" value="UniProtKB-KW"/>
</dbReference>
<keyword evidence="4 7" id="KW-0573">Peptidoglycan synthesis</keyword>
<dbReference type="InterPro" id="IPR035911">
    <property type="entry name" value="MurE/MurF_N"/>
</dbReference>
<dbReference type="PANTHER" id="PTHR23135">
    <property type="entry name" value="MUR LIGASE FAMILY MEMBER"/>
    <property type="match status" value="1"/>
</dbReference>
<dbReference type="NCBIfam" id="TIGR01085">
    <property type="entry name" value="murE"/>
    <property type="match status" value="1"/>
</dbReference>
<name>A0ABQ0NVT5_9PROT</name>
<dbReference type="Gene3D" id="3.40.1190.10">
    <property type="entry name" value="Mur-like, catalytic domain"/>
    <property type="match status" value="1"/>
</dbReference>
<dbReference type="Proteomes" id="UP001062901">
    <property type="component" value="Unassembled WGS sequence"/>
</dbReference>
<reference evidence="12" key="1">
    <citation type="submission" date="2013-04" db="EMBL/GenBank/DDBJ databases">
        <title>The genome sequencing project of 58 acetic acid bacteria.</title>
        <authorList>
            <person name="Okamoto-Kainuma A."/>
            <person name="Ishikawa M."/>
            <person name="Umino S."/>
            <person name="Koizumi Y."/>
            <person name="Shiwa Y."/>
            <person name="Yoshikawa H."/>
            <person name="Matsutani M."/>
            <person name="Matsushita K."/>
        </authorList>
    </citation>
    <scope>NUCLEOTIDE SEQUENCE</scope>
    <source>
        <strain evidence="12">DSM 15669</strain>
    </source>
</reference>
<keyword evidence="7" id="KW-0460">Magnesium</keyword>
<evidence type="ECO:0000259" key="9">
    <source>
        <dbReference type="Pfam" id="PF01225"/>
    </source>
</evidence>
<comment type="PTM">
    <text evidence="7">Carboxylation is probably crucial for Mg(2+) binding and, consequently, for the gamma-phosphate positioning of ATP.</text>
</comment>
<protein>
    <recommendedName>
        <fullName evidence="7">UDP-N-acetylmuramoyl-L-alanyl-D-glutamate--2,6-diaminopimelate ligase</fullName>
        <ecNumber evidence="7">6.3.2.13</ecNumber>
    </recommendedName>
    <alternativeName>
        <fullName evidence="7">Meso-A2pm-adding enzyme</fullName>
    </alternativeName>
    <alternativeName>
        <fullName evidence="7">Meso-diaminopimelate-adding enzyme</fullName>
    </alternativeName>
    <alternativeName>
        <fullName evidence="7">UDP-MurNAc-L-Ala-D-Glu:meso-diaminopimelate ligase</fullName>
    </alternativeName>
    <alternativeName>
        <fullName evidence="7">UDP-MurNAc-tripeptide synthetase</fullName>
    </alternativeName>
    <alternativeName>
        <fullName evidence="7">UDP-N-acetylmuramyl-tripeptide synthetase</fullName>
    </alternativeName>
</protein>
<evidence type="ECO:0000256" key="6">
    <source>
        <dbReference type="ARBA" id="ARBA00023316"/>
    </source>
</evidence>
<feature type="binding site" evidence="7">
    <location>
        <position position="186"/>
    </location>
    <ligand>
        <name>UDP-N-acetyl-alpha-D-muramoyl-L-alanyl-D-glutamate</name>
        <dbReference type="ChEBI" id="CHEBI:83900"/>
    </ligand>
</feature>
<keyword evidence="6 7" id="KW-0961">Cell wall biogenesis/degradation</keyword>
<feature type="binding site" evidence="7">
    <location>
        <position position="194"/>
    </location>
    <ligand>
        <name>UDP-N-acetyl-alpha-D-muramoyl-L-alanyl-D-glutamate</name>
        <dbReference type="ChEBI" id="CHEBI:83900"/>
    </ligand>
</feature>
<feature type="binding site" evidence="7">
    <location>
        <position position="192"/>
    </location>
    <ligand>
        <name>UDP-N-acetyl-alpha-D-muramoyl-L-alanyl-D-glutamate</name>
        <dbReference type="ChEBI" id="CHEBI:83900"/>
    </ligand>
</feature>
<keyword evidence="2 7" id="KW-0132">Cell division</keyword>
<dbReference type="RefSeq" id="WP_018979692.1">
    <property type="nucleotide sequence ID" value="NZ_BAQD01000001.1"/>
</dbReference>
<keyword evidence="13" id="KW-1185">Reference proteome</keyword>
<dbReference type="SUPFAM" id="SSF53623">
    <property type="entry name" value="MurD-like peptide ligases, catalytic domain"/>
    <property type="match status" value="1"/>
</dbReference>
<keyword evidence="7" id="KW-0547">Nucleotide-binding</keyword>
<dbReference type="HAMAP" id="MF_00208">
    <property type="entry name" value="MurE"/>
    <property type="match status" value="1"/>
</dbReference>
<dbReference type="InterPro" id="IPR004101">
    <property type="entry name" value="Mur_ligase_C"/>
</dbReference>
<evidence type="ECO:0000313" key="12">
    <source>
        <dbReference type="EMBL" id="GBQ04533.1"/>
    </source>
</evidence>
<evidence type="ECO:0000256" key="3">
    <source>
        <dbReference type="ARBA" id="ARBA00022960"/>
    </source>
</evidence>
<dbReference type="SUPFAM" id="SSF63418">
    <property type="entry name" value="MurE/MurF N-terminal domain"/>
    <property type="match status" value="1"/>
</dbReference>
<comment type="cofactor">
    <cofactor evidence="7">
        <name>Mg(2+)</name>
        <dbReference type="ChEBI" id="CHEBI:18420"/>
    </cofactor>
</comment>
<dbReference type="NCBIfam" id="NF001126">
    <property type="entry name" value="PRK00139.1-4"/>
    <property type="match status" value="1"/>
</dbReference>
<comment type="pathway">
    <text evidence="7 8">Cell wall biogenesis; peptidoglycan biosynthesis.</text>
</comment>
<comment type="catalytic activity">
    <reaction evidence="7">
        <text>UDP-N-acetyl-alpha-D-muramoyl-L-alanyl-D-glutamate + meso-2,6-diaminopimelate + ATP = UDP-N-acetyl-alpha-D-muramoyl-L-alanyl-gamma-D-glutamyl-meso-2,6-diaminopimelate + ADP + phosphate + H(+)</text>
        <dbReference type="Rhea" id="RHEA:23676"/>
        <dbReference type="ChEBI" id="CHEBI:15378"/>
        <dbReference type="ChEBI" id="CHEBI:30616"/>
        <dbReference type="ChEBI" id="CHEBI:43474"/>
        <dbReference type="ChEBI" id="CHEBI:57791"/>
        <dbReference type="ChEBI" id="CHEBI:83900"/>
        <dbReference type="ChEBI" id="CHEBI:83905"/>
        <dbReference type="ChEBI" id="CHEBI:456216"/>
        <dbReference type="EC" id="6.3.2.13"/>
    </reaction>
</comment>
<evidence type="ECO:0000259" key="10">
    <source>
        <dbReference type="Pfam" id="PF02875"/>
    </source>
</evidence>
<dbReference type="InterPro" id="IPR036565">
    <property type="entry name" value="Mur-like_cat_sf"/>
</dbReference>
<dbReference type="Pfam" id="PF08245">
    <property type="entry name" value="Mur_ligase_M"/>
    <property type="match status" value="1"/>
</dbReference>
<dbReference type="InterPro" id="IPR005761">
    <property type="entry name" value="UDP-N-AcMur-Glu-dNH2Pim_ligase"/>
</dbReference>
<feature type="modified residue" description="N6-carboxylysine" evidence="7">
    <location>
        <position position="226"/>
    </location>
</feature>
<evidence type="ECO:0000256" key="1">
    <source>
        <dbReference type="ARBA" id="ARBA00005898"/>
    </source>
</evidence>
<keyword evidence="7" id="KW-0963">Cytoplasm</keyword>
<sequence length="496" mass="53230">MLLSTLLSRYGITPALAEDPTIKAVTADSRHVSPDSLFVAIRGQHHDGAKFIPLAITAGATAIVTMHDNHSPPIGEHWEGERKAIIIRVHNPAHFLAQAAAWVAAPLPEHIIAVTGTNGKSSTVDFLRQLWQLRGKTAASLGTLGVITQADTPPMPAMTTPDAVALASMLSTLQRSHVTHVALEASSHGLHQHRLDGLPLAAAGFSNLTRDHLDYHETIEAYRDAKLRLFRDLLPPGNVAVINADMDPDTYNALTQTARQCGHILRDIGINATTLRLLEAQPTPQGHIIRVALHGEPLPDITLPFPGRFQVDNALMAAALCWEEDAEAPAVLALLSQLRSVPGRCERVADLSNGAAAYVDYAHTPDALEHVLLSLRPHTRGKLHVIFGAGGDRDSGKRPLMGQIAAHIADRITITDDNPRSEDPATIRAAILAACPHAQEIGDRWAAIEDGLKRLGPGDILLIAGKGHETGQVIGSTTHPFDDRALTRSLAEKVSL</sequence>
<keyword evidence="3 7" id="KW-0133">Cell shape</keyword>
<accession>A0ABQ0NVT5</accession>
<keyword evidence="5 7" id="KW-0131">Cell cycle</keyword>
<dbReference type="Gene3D" id="3.40.1390.10">
    <property type="entry name" value="MurE/MurF, N-terminal domain"/>
    <property type="match status" value="1"/>
</dbReference>
<comment type="caution">
    <text evidence="7">Lacks conserved residue(s) required for the propagation of feature annotation.</text>
</comment>
<feature type="binding site" evidence="7">
    <location>
        <position position="465"/>
    </location>
    <ligand>
        <name>meso-2,6-diaminopimelate</name>
        <dbReference type="ChEBI" id="CHEBI:57791"/>
    </ligand>
</feature>
<keyword evidence="7" id="KW-0067">ATP-binding</keyword>
<evidence type="ECO:0000256" key="5">
    <source>
        <dbReference type="ARBA" id="ARBA00023306"/>
    </source>
</evidence>
<dbReference type="Pfam" id="PF02875">
    <property type="entry name" value="Mur_ligase_C"/>
    <property type="match status" value="1"/>
</dbReference>